<accession>A0ACB8UVF8</accession>
<sequence length="410" mass="46690">MPSLKQSVTVRVNSDFIRKALRHVMGVAKAIGLQEDKPIIDQKLLYNFLPDLKRYEAKAAGAFEDELKHISLFVNFIAHTYQPVTQQLLPQLKAGQIAWDLLGTVMKPGYIWFDLDELENKQRMEEKEQFRRADADDSSMTDDDYLICCPSIPAFSFSDNAFYEVVVDDTRNIEWSPSLFKSLTSSDDQKLLLMALMRTQLGIVPSLPFDDFVTGKGKGLNVLLLGPPGVGKTLTAEAMSEHFQRPLHSISAAQLAVEPDRLEDNLTHIFQIAKRFDALLLLDKADVFLERRASINASKDATVTIFLRKLEYFQGIFFLTTNRDAELDEAILSRIHLKLKYEALNQRQRKDIWARFATRARTHQEPVMVSDTDLDRLAILDLNGRESIHVSYGLGNLTDIRKEASREKLL</sequence>
<proteinExistence type="predicted"/>
<dbReference type="EMBL" id="JALBCA010000052">
    <property type="protein sequence ID" value="KAI2386002.1"/>
    <property type="molecule type" value="Genomic_DNA"/>
</dbReference>
<reference evidence="1" key="1">
    <citation type="journal article" date="2022" name="bioRxiv">
        <title>Population genetic analysis of Ophidiomyces ophidiicola, the causative agent of snake fungal disease, indicates recent introductions to the USA.</title>
        <authorList>
            <person name="Ladner J.T."/>
            <person name="Palmer J.M."/>
            <person name="Ettinger C.L."/>
            <person name="Stajich J.E."/>
            <person name="Farrell T.M."/>
            <person name="Glorioso B.M."/>
            <person name="Lawson B."/>
            <person name="Price S.J."/>
            <person name="Stengle A.G."/>
            <person name="Grear D.A."/>
            <person name="Lorch J.M."/>
        </authorList>
    </citation>
    <scope>NUCLEOTIDE SEQUENCE</scope>
    <source>
        <strain evidence="1">NWHC 24266-5</strain>
    </source>
</reference>
<evidence type="ECO:0000313" key="1">
    <source>
        <dbReference type="EMBL" id="KAI2386002.1"/>
    </source>
</evidence>
<gene>
    <name evidence="1" type="ORF">LOY88_003766</name>
</gene>
<organism evidence="1">
    <name type="scientific">Ophidiomyces ophidiicola</name>
    <dbReference type="NCBI Taxonomy" id="1387563"/>
    <lineage>
        <taxon>Eukaryota</taxon>
        <taxon>Fungi</taxon>
        <taxon>Dikarya</taxon>
        <taxon>Ascomycota</taxon>
        <taxon>Pezizomycotina</taxon>
        <taxon>Eurotiomycetes</taxon>
        <taxon>Eurotiomycetidae</taxon>
        <taxon>Onygenales</taxon>
        <taxon>Onygenaceae</taxon>
        <taxon>Ophidiomyces</taxon>
    </lineage>
</organism>
<protein>
    <submittedName>
        <fullName evidence="1">Uncharacterized protein</fullName>
    </submittedName>
</protein>
<comment type="caution">
    <text evidence="1">The sequence shown here is derived from an EMBL/GenBank/DDBJ whole genome shotgun (WGS) entry which is preliminary data.</text>
</comment>
<name>A0ACB8UVF8_9EURO</name>